<comment type="caution">
    <text evidence="2">The sequence shown here is derived from an EMBL/GenBank/DDBJ whole genome shotgun (WGS) entry which is preliminary data.</text>
</comment>
<protein>
    <submittedName>
        <fullName evidence="2">Benzoyl-CoA reductase subunit D</fullName>
    </submittedName>
</protein>
<evidence type="ECO:0000313" key="2">
    <source>
        <dbReference type="EMBL" id="KAK3925506.1"/>
    </source>
</evidence>
<proteinExistence type="predicted"/>
<accession>A0AAE1LMA4</accession>
<dbReference type="AlphaFoldDB" id="A0AAE1LMA4"/>
<evidence type="ECO:0000313" key="3">
    <source>
        <dbReference type="Proteomes" id="UP001219518"/>
    </source>
</evidence>
<dbReference type="Proteomes" id="UP001219518">
    <property type="component" value="Unassembled WGS sequence"/>
</dbReference>
<feature type="region of interest" description="Disordered" evidence="1">
    <location>
        <begin position="247"/>
        <end position="285"/>
    </location>
</feature>
<organism evidence="2 3">
    <name type="scientific">Frankliniella fusca</name>
    <dbReference type="NCBI Taxonomy" id="407009"/>
    <lineage>
        <taxon>Eukaryota</taxon>
        <taxon>Metazoa</taxon>
        <taxon>Ecdysozoa</taxon>
        <taxon>Arthropoda</taxon>
        <taxon>Hexapoda</taxon>
        <taxon>Insecta</taxon>
        <taxon>Pterygota</taxon>
        <taxon>Neoptera</taxon>
        <taxon>Paraneoptera</taxon>
        <taxon>Thysanoptera</taxon>
        <taxon>Terebrantia</taxon>
        <taxon>Thripoidea</taxon>
        <taxon>Thripidae</taxon>
        <taxon>Frankliniella</taxon>
    </lineage>
</organism>
<evidence type="ECO:0000256" key="1">
    <source>
        <dbReference type="SAM" id="MobiDB-lite"/>
    </source>
</evidence>
<keyword evidence="3" id="KW-1185">Reference proteome</keyword>
<feature type="non-terminal residue" evidence="2">
    <location>
        <position position="1"/>
    </location>
</feature>
<name>A0AAE1LMA4_9NEOP</name>
<reference evidence="2" key="2">
    <citation type="journal article" date="2023" name="BMC Genomics">
        <title>Pest status, molecular evolution, and epigenetic factors derived from the genome assembly of Frankliniella fusca, a thysanopteran phytovirus vector.</title>
        <authorList>
            <person name="Catto M.A."/>
            <person name="Labadie P.E."/>
            <person name="Jacobson A.L."/>
            <person name="Kennedy G.G."/>
            <person name="Srinivasan R."/>
            <person name="Hunt B.G."/>
        </authorList>
    </citation>
    <scope>NUCLEOTIDE SEQUENCE</scope>
    <source>
        <strain evidence="2">PL_HMW_Pooled</strain>
    </source>
</reference>
<reference evidence="2" key="1">
    <citation type="submission" date="2021-07" db="EMBL/GenBank/DDBJ databases">
        <authorList>
            <person name="Catto M.A."/>
            <person name="Jacobson A."/>
            <person name="Kennedy G."/>
            <person name="Labadie P."/>
            <person name="Hunt B.G."/>
            <person name="Srinivasan R."/>
        </authorList>
    </citation>
    <scope>NUCLEOTIDE SEQUENCE</scope>
    <source>
        <strain evidence="2">PL_HMW_Pooled</strain>
        <tissue evidence="2">Head</tissue>
    </source>
</reference>
<dbReference type="EMBL" id="JAHWGI010001231">
    <property type="protein sequence ID" value="KAK3925506.1"/>
    <property type="molecule type" value="Genomic_DNA"/>
</dbReference>
<feature type="compositionally biased region" description="Polar residues" evidence="1">
    <location>
        <begin position="259"/>
        <end position="270"/>
    </location>
</feature>
<gene>
    <name evidence="2" type="ORF">KUF71_013755</name>
</gene>
<sequence length="386" mass="42638">IASDDIHQYPVLGSSVDLWKDYSKILLDIIKLDRPKYCLKPSASDDENFVSLILEVPKLFKVKTISKSSEAAKKSTCMRPSQLEINRGFCIHVNTISEVNEALAERKKLLEKYKFPNQPVPIFLGPIQTLQQYFIAFEDYRWEVDGPMQAFFGAFSVIFGLDSTYPAEAKHLWIFLQHTLFKIEATDEFKKDRGLNLLGDRAGVLPGTPQPRAVYIGQAAIGGGDGESAARRPHLSASAQRCNQARSVLGDGSRLQEGSGRSVTVRSPETTADGCRISGGPGLDETPLQAVEGPGQLQRWGSEPGSVARTEGGGAWEADDRGWHGSALRSELSREETLKSVQRAASLFWQALSPTQKGVIKGLMERLYAPCEDKNLFKDLIKHCIE</sequence>